<dbReference type="HOGENOM" id="CLU_2337013_0_0_1"/>
<evidence type="ECO:0000313" key="2">
    <source>
        <dbReference type="Proteomes" id="UP000006038"/>
    </source>
</evidence>
<name>J3LM07_ORYBR</name>
<reference evidence="1" key="1">
    <citation type="journal article" date="2013" name="Nat. Commun.">
        <title>Whole-genome sequencing of Oryza brachyantha reveals mechanisms underlying Oryza genome evolution.</title>
        <authorList>
            <person name="Chen J."/>
            <person name="Huang Q."/>
            <person name="Gao D."/>
            <person name="Wang J."/>
            <person name="Lang Y."/>
            <person name="Liu T."/>
            <person name="Li B."/>
            <person name="Bai Z."/>
            <person name="Luis Goicoechea J."/>
            <person name="Liang C."/>
            <person name="Chen C."/>
            <person name="Zhang W."/>
            <person name="Sun S."/>
            <person name="Liao Y."/>
            <person name="Zhang X."/>
            <person name="Yang L."/>
            <person name="Song C."/>
            <person name="Wang M."/>
            <person name="Shi J."/>
            <person name="Liu G."/>
            <person name="Liu J."/>
            <person name="Zhou H."/>
            <person name="Zhou W."/>
            <person name="Yu Q."/>
            <person name="An N."/>
            <person name="Chen Y."/>
            <person name="Cai Q."/>
            <person name="Wang B."/>
            <person name="Liu B."/>
            <person name="Min J."/>
            <person name="Huang Y."/>
            <person name="Wu H."/>
            <person name="Li Z."/>
            <person name="Zhang Y."/>
            <person name="Yin Y."/>
            <person name="Song W."/>
            <person name="Jiang J."/>
            <person name="Jackson S.A."/>
            <person name="Wing R.A."/>
            <person name="Wang J."/>
            <person name="Chen M."/>
        </authorList>
    </citation>
    <scope>NUCLEOTIDE SEQUENCE [LARGE SCALE GENOMIC DNA]</scope>
    <source>
        <strain evidence="1">cv. IRGC 101232</strain>
    </source>
</reference>
<dbReference type="EnsemblPlants" id="OB03G20830.1">
    <property type="protein sequence ID" value="OB03G20830.1"/>
    <property type="gene ID" value="OB03G20830"/>
</dbReference>
<dbReference type="AlphaFoldDB" id="J3LM07"/>
<dbReference type="Proteomes" id="UP000006038">
    <property type="component" value="Chromosome 3"/>
</dbReference>
<sequence length="98" mass="11088">MDQQLVQLVTNANMWFMRKRGIKRWRHLLGDLAVATESRRRWLRAGITEGDGQLGVWPSVEHNGRMEGGCVRCGNMEGHGPATWRATTAPVVWEEEGS</sequence>
<organism evidence="1">
    <name type="scientific">Oryza brachyantha</name>
    <name type="common">malo sina</name>
    <dbReference type="NCBI Taxonomy" id="4533"/>
    <lineage>
        <taxon>Eukaryota</taxon>
        <taxon>Viridiplantae</taxon>
        <taxon>Streptophyta</taxon>
        <taxon>Embryophyta</taxon>
        <taxon>Tracheophyta</taxon>
        <taxon>Spermatophyta</taxon>
        <taxon>Magnoliopsida</taxon>
        <taxon>Liliopsida</taxon>
        <taxon>Poales</taxon>
        <taxon>Poaceae</taxon>
        <taxon>BOP clade</taxon>
        <taxon>Oryzoideae</taxon>
        <taxon>Oryzeae</taxon>
        <taxon>Oryzinae</taxon>
        <taxon>Oryza</taxon>
    </lineage>
</organism>
<evidence type="ECO:0000313" key="1">
    <source>
        <dbReference type="EnsemblPlants" id="OB03G20830.1"/>
    </source>
</evidence>
<proteinExistence type="predicted"/>
<dbReference type="Gramene" id="OB03G20830.1">
    <property type="protein sequence ID" value="OB03G20830.1"/>
    <property type="gene ID" value="OB03G20830"/>
</dbReference>
<reference evidence="1" key="2">
    <citation type="submission" date="2013-04" db="UniProtKB">
        <authorList>
            <consortium name="EnsemblPlants"/>
        </authorList>
    </citation>
    <scope>IDENTIFICATION</scope>
</reference>
<accession>J3LM07</accession>
<keyword evidence="2" id="KW-1185">Reference proteome</keyword>
<protein>
    <submittedName>
        <fullName evidence="1">Uncharacterized protein</fullName>
    </submittedName>
</protein>